<evidence type="ECO:0000313" key="9">
    <source>
        <dbReference type="EMBL" id="XBY44826.1"/>
    </source>
</evidence>
<evidence type="ECO:0000256" key="1">
    <source>
        <dbReference type="ARBA" id="ARBA00004651"/>
    </source>
</evidence>
<feature type="transmembrane region" description="Helical" evidence="8">
    <location>
        <begin position="203"/>
        <end position="225"/>
    </location>
</feature>
<feature type="transmembrane region" description="Helical" evidence="8">
    <location>
        <begin position="135"/>
        <end position="166"/>
    </location>
</feature>
<evidence type="ECO:0000256" key="3">
    <source>
        <dbReference type="ARBA" id="ARBA00022448"/>
    </source>
</evidence>
<dbReference type="InterPro" id="IPR052017">
    <property type="entry name" value="TSUP"/>
</dbReference>
<keyword evidence="5 8" id="KW-0812">Transmembrane</keyword>
<feature type="transmembrane region" description="Helical" evidence="8">
    <location>
        <begin position="34"/>
        <end position="62"/>
    </location>
</feature>
<keyword evidence="4 8" id="KW-1003">Cell membrane</keyword>
<sequence>MIASLAALLGTTGPKALALILSATLVAGLVRGFVGFGAGMIFVPIVGSIVGPMPAVGLIWTVDAPVTMAFAAGAMKGSHWRDIGPLLVGALSGLPLGMWLLTGLDPVAVRWATAIFILASVAALASGWRYKAKPGLLLTFLVGFCSGVTTGLVGIGGPFIALFWLGGFNDAVQLKRNLNAYFGATTLTMGPAFVLKGIITVDVLILAVPLLALYLIGVAAGLGGFRHSSDTVYRRAALVMSALAAIMSLPALDAWLR</sequence>
<dbReference type="GO" id="GO:0005886">
    <property type="term" value="C:plasma membrane"/>
    <property type="evidence" value="ECO:0007669"/>
    <property type="project" value="UniProtKB-SubCell"/>
</dbReference>
<feature type="transmembrane region" description="Helical" evidence="8">
    <location>
        <begin position="237"/>
        <end position="256"/>
    </location>
</feature>
<organism evidence="9">
    <name type="scientific">Methyloraptor flagellatus</name>
    <dbReference type="NCBI Taxonomy" id="3162530"/>
    <lineage>
        <taxon>Bacteria</taxon>
        <taxon>Pseudomonadati</taxon>
        <taxon>Pseudomonadota</taxon>
        <taxon>Alphaproteobacteria</taxon>
        <taxon>Hyphomicrobiales</taxon>
        <taxon>Ancalomicrobiaceae</taxon>
        <taxon>Methyloraptor</taxon>
    </lineage>
</organism>
<keyword evidence="3" id="KW-0813">Transport</keyword>
<dbReference type="RefSeq" id="WP_407049918.1">
    <property type="nucleotide sequence ID" value="NZ_CP158568.1"/>
</dbReference>
<dbReference type="InterPro" id="IPR002781">
    <property type="entry name" value="TM_pro_TauE-like"/>
</dbReference>
<gene>
    <name evidence="9" type="ORF">ABS361_00500</name>
</gene>
<dbReference type="KEGG" id="mflg:ABS361_00500"/>
<dbReference type="AlphaFoldDB" id="A0AAU7X9L7"/>
<proteinExistence type="inferred from homology"/>
<comment type="similarity">
    <text evidence="2 8">Belongs to the 4-toluene sulfonate uptake permease (TSUP) (TC 2.A.102) family.</text>
</comment>
<evidence type="ECO:0000256" key="5">
    <source>
        <dbReference type="ARBA" id="ARBA00022692"/>
    </source>
</evidence>
<evidence type="ECO:0000256" key="2">
    <source>
        <dbReference type="ARBA" id="ARBA00009142"/>
    </source>
</evidence>
<evidence type="ECO:0000256" key="4">
    <source>
        <dbReference type="ARBA" id="ARBA00022475"/>
    </source>
</evidence>
<accession>A0AAU7X9L7</accession>
<dbReference type="PANTHER" id="PTHR30269">
    <property type="entry name" value="TRANSMEMBRANE PROTEIN YFCA"/>
    <property type="match status" value="1"/>
</dbReference>
<reference evidence="9" key="1">
    <citation type="submission" date="2024-06" db="EMBL/GenBank/DDBJ databases">
        <title>Methylostella associata gen. nov., sp. nov., a novel Ancalomicrobiaceae-affiliated facultatively methylotrophic bacteria that feed on methanotrophs of the genus Methylococcus.</title>
        <authorList>
            <person name="Saltykova V."/>
            <person name="Danilova O.V."/>
            <person name="Oshkin I.Y."/>
            <person name="Belova S.E."/>
            <person name="Pimenov N.V."/>
            <person name="Dedysh S.N."/>
        </authorList>
    </citation>
    <scope>NUCLEOTIDE SEQUENCE</scope>
    <source>
        <strain evidence="9">S20</strain>
    </source>
</reference>
<keyword evidence="6 8" id="KW-1133">Transmembrane helix</keyword>
<evidence type="ECO:0000256" key="8">
    <source>
        <dbReference type="RuleBase" id="RU363041"/>
    </source>
</evidence>
<evidence type="ECO:0000256" key="6">
    <source>
        <dbReference type="ARBA" id="ARBA00022989"/>
    </source>
</evidence>
<comment type="subcellular location">
    <subcellularLocation>
        <location evidence="1 8">Cell membrane</location>
        <topology evidence="1 8">Multi-pass membrane protein</topology>
    </subcellularLocation>
</comment>
<dbReference type="Pfam" id="PF01925">
    <property type="entry name" value="TauE"/>
    <property type="match status" value="1"/>
</dbReference>
<keyword evidence="7 8" id="KW-0472">Membrane</keyword>
<name>A0AAU7X9L7_9HYPH</name>
<feature type="transmembrane region" description="Helical" evidence="8">
    <location>
        <begin position="83"/>
        <end position="102"/>
    </location>
</feature>
<feature type="transmembrane region" description="Helical" evidence="8">
    <location>
        <begin position="108"/>
        <end position="128"/>
    </location>
</feature>
<evidence type="ECO:0000256" key="7">
    <source>
        <dbReference type="ARBA" id="ARBA00023136"/>
    </source>
</evidence>
<dbReference type="PANTHER" id="PTHR30269:SF37">
    <property type="entry name" value="MEMBRANE TRANSPORTER PROTEIN"/>
    <property type="match status" value="1"/>
</dbReference>
<dbReference type="EMBL" id="CP158568">
    <property type="protein sequence ID" value="XBY44826.1"/>
    <property type="molecule type" value="Genomic_DNA"/>
</dbReference>
<protein>
    <recommendedName>
        <fullName evidence="8">Probable membrane transporter protein</fullName>
    </recommendedName>
</protein>